<gene>
    <name evidence="1" type="ORF">AKJ51_03075</name>
</gene>
<accession>A0A133VJR9</accession>
<comment type="caution">
    <text evidence="1">The sequence shown here is derived from an EMBL/GenBank/DDBJ whole genome shotgun (WGS) entry which is preliminary data.</text>
</comment>
<dbReference type="EMBL" id="LHYE01000034">
    <property type="protein sequence ID" value="KXB06698.1"/>
    <property type="molecule type" value="Genomic_DNA"/>
</dbReference>
<proteinExistence type="predicted"/>
<dbReference type="Proteomes" id="UP000070263">
    <property type="component" value="Unassembled WGS sequence"/>
</dbReference>
<organism evidence="1 2">
    <name type="scientific">candidate division MSBL1 archaeon SCGC-AAA382A20</name>
    <dbReference type="NCBI Taxonomy" id="1698280"/>
    <lineage>
        <taxon>Archaea</taxon>
        <taxon>Methanobacteriati</taxon>
        <taxon>Methanobacteriota</taxon>
        <taxon>candidate division MSBL1</taxon>
    </lineage>
</organism>
<sequence length="75" mass="8460">MKSLENSSFPFLNVPSFHKAFKMLIKLFYGGFVEKGQCCFCGASLNPEGRYERICLECKVSLQVVDTKDGMIVTK</sequence>
<dbReference type="AlphaFoldDB" id="A0A133VJR9"/>
<protein>
    <submittedName>
        <fullName evidence="1">Uncharacterized protein</fullName>
    </submittedName>
</protein>
<name>A0A133VJR9_9EURY</name>
<keyword evidence="2" id="KW-1185">Reference proteome</keyword>
<evidence type="ECO:0000313" key="1">
    <source>
        <dbReference type="EMBL" id="KXB06698.1"/>
    </source>
</evidence>
<evidence type="ECO:0000313" key="2">
    <source>
        <dbReference type="Proteomes" id="UP000070263"/>
    </source>
</evidence>
<reference evidence="1 2" key="1">
    <citation type="journal article" date="2016" name="Sci. Rep.">
        <title>Metabolic traits of an uncultured archaeal lineage -MSBL1- from brine pools of the Red Sea.</title>
        <authorList>
            <person name="Mwirichia R."/>
            <person name="Alam I."/>
            <person name="Rashid M."/>
            <person name="Vinu M."/>
            <person name="Ba-Alawi W."/>
            <person name="Anthony Kamau A."/>
            <person name="Kamanda Ngugi D."/>
            <person name="Goker M."/>
            <person name="Klenk H.P."/>
            <person name="Bajic V."/>
            <person name="Stingl U."/>
        </authorList>
    </citation>
    <scope>NUCLEOTIDE SEQUENCE [LARGE SCALE GENOMIC DNA]</scope>
    <source>
        <strain evidence="1">SCGC-AAA382A20</strain>
    </source>
</reference>